<organism evidence="5 6">
    <name type="scientific">Metapseudomonas otitidis</name>
    <dbReference type="NCBI Taxonomy" id="319939"/>
    <lineage>
        <taxon>Bacteria</taxon>
        <taxon>Pseudomonadati</taxon>
        <taxon>Pseudomonadota</taxon>
        <taxon>Gammaproteobacteria</taxon>
        <taxon>Pseudomonadales</taxon>
        <taxon>Pseudomonadaceae</taxon>
        <taxon>Metapseudomonas</taxon>
    </lineage>
</organism>
<feature type="chain" id="PRO_5030859988" evidence="4">
    <location>
        <begin position="24"/>
        <end position="440"/>
    </location>
</feature>
<feature type="signal peptide" evidence="4">
    <location>
        <begin position="1"/>
        <end position="23"/>
    </location>
</feature>
<accession>A0A7X3KW73</accession>
<dbReference type="Gene3D" id="2.40.160.10">
    <property type="entry name" value="Porin"/>
    <property type="match status" value="1"/>
</dbReference>
<gene>
    <name evidence="5" type="ORF">GO594_17460</name>
</gene>
<evidence type="ECO:0000313" key="5">
    <source>
        <dbReference type="EMBL" id="MWK57768.1"/>
    </source>
</evidence>
<name>A0A7X3KW73_9GAMM</name>
<dbReference type="GO" id="GO:0016020">
    <property type="term" value="C:membrane"/>
    <property type="evidence" value="ECO:0007669"/>
    <property type="project" value="InterPro"/>
</dbReference>
<comment type="caution">
    <text evidence="5">The sequence shown here is derived from an EMBL/GenBank/DDBJ whole genome shotgun (WGS) entry which is preliminary data.</text>
</comment>
<evidence type="ECO:0000256" key="2">
    <source>
        <dbReference type="ARBA" id="ARBA00022448"/>
    </source>
</evidence>
<dbReference type="PANTHER" id="PTHR34596:SF2">
    <property type="entry name" value="CHITOPORIN"/>
    <property type="match status" value="1"/>
</dbReference>
<dbReference type="InterPro" id="IPR023614">
    <property type="entry name" value="Porin_dom_sf"/>
</dbReference>
<evidence type="ECO:0000313" key="6">
    <source>
        <dbReference type="Proteomes" id="UP000461288"/>
    </source>
</evidence>
<sequence>MQVMKWSALALAVTAGTTQLAFASAQDESKGFVEDSSLKVLARNLYFSRDFRNNPSYDANGDKTQSRREEWGQGFIGTFESGFTQGTVGFGVDAIGLLGLKLDSGKGRAGTGLFPNGDDGRAQDSYSEGGGAVKLRVSNTVLKYGDQFTAMPVFATDDSRLLPEVVEGFSLNSKEIDGLELNAGHFTALNAQAQTYHDSINGKDGDTGIKNPGLTQADVFGGTYTINKNLSTTLYYSKVEDYWKKYYGNVNATFPLSEGQALGVDFNIYQTKGEGKNKVKAYDGEKLDNVAWSLATSYTLDAHKFTVAYQRVTGDGDYAYGVDGGGTIFLANSIARSDFNAEDERSWQARYDLDLASFGVPGLTFMTRYVTGRGANVEGTNNGKEWERDVDVKYVLQDGPAKDLSLRVRQATYRSSDGTYYGSSSIDELRLIVEYPLSIL</sequence>
<dbReference type="Proteomes" id="UP000461288">
    <property type="component" value="Unassembled WGS sequence"/>
</dbReference>
<keyword evidence="3 4" id="KW-0732">Signal</keyword>
<evidence type="ECO:0000256" key="3">
    <source>
        <dbReference type="ARBA" id="ARBA00022729"/>
    </source>
</evidence>
<protein>
    <submittedName>
        <fullName evidence="5">Outer membrane porin, OprD family</fullName>
    </submittedName>
</protein>
<dbReference type="GO" id="GO:0015288">
    <property type="term" value="F:porin activity"/>
    <property type="evidence" value="ECO:0007669"/>
    <property type="project" value="TreeGrafter"/>
</dbReference>
<evidence type="ECO:0000256" key="4">
    <source>
        <dbReference type="SAM" id="SignalP"/>
    </source>
</evidence>
<dbReference type="RefSeq" id="WP_160481544.1">
    <property type="nucleotide sequence ID" value="NZ_BQIA01000005.1"/>
</dbReference>
<proteinExistence type="inferred from homology"/>
<dbReference type="EMBL" id="WTFN01000042">
    <property type="protein sequence ID" value="MWK57768.1"/>
    <property type="molecule type" value="Genomic_DNA"/>
</dbReference>
<dbReference type="PANTHER" id="PTHR34596">
    <property type="entry name" value="CHITOPORIN"/>
    <property type="match status" value="1"/>
</dbReference>
<dbReference type="AlphaFoldDB" id="A0A7X3KW73"/>
<keyword evidence="2" id="KW-0813">Transport</keyword>
<comment type="similarity">
    <text evidence="1">Belongs to the outer membrane porin (Opr) (TC 1.B.25) family.</text>
</comment>
<reference evidence="5 6" key="1">
    <citation type="submission" date="2019-12" db="EMBL/GenBank/DDBJ databases">
        <title>Draft genome sequence of Pseudomonas otitidis recovered from a chicken carcass.</title>
        <authorList>
            <person name="Vieira T.R."/>
            <person name="Oliviera E.F.C."/>
            <person name="Silva N.M.V."/>
            <person name="Sambrano G.E."/>
            <person name="Cibulski S.P."/>
            <person name="Cardoso M.R.I."/>
        </authorList>
    </citation>
    <scope>NUCLEOTIDE SEQUENCE [LARGE SCALE GENOMIC DNA]</scope>
    <source>
        <strain evidence="5 6">25_K</strain>
    </source>
</reference>
<evidence type="ECO:0000256" key="1">
    <source>
        <dbReference type="ARBA" id="ARBA00009075"/>
    </source>
</evidence>
<dbReference type="Pfam" id="PF03573">
    <property type="entry name" value="OprD"/>
    <property type="match status" value="1"/>
</dbReference>
<dbReference type="InterPro" id="IPR005318">
    <property type="entry name" value="OM_porin_bac"/>
</dbReference>